<accession>A0ABY1IGF3</accession>
<dbReference type="InterPro" id="IPR002938">
    <property type="entry name" value="FAD-bd"/>
</dbReference>
<name>A0ABY1IGF3_9HYPH</name>
<evidence type="ECO:0000313" key="6">
    <source>
        <dbReference type="Proteomes" id="UP000184290"/>
    </source>
</evidence>
<keyword evidence="2" id="KW-0285">Flavoprotein</keyword>
<dbReference type="Pfam" id="PF01494">
    <property type="entry name" value="FAD_binding_3"/>
    <property type="match status" value="1"/>
</dbReference>
<dbReference type="PRINTS" id="PR00420">
    <property type="entry name" value="RNGMNOXGNASE"/>
</dbReference>
<evidence type="ECO:0000256" key="2">
    <source>
        <dbReference type="ARBA" id="ARBA00022630"/>
    </source>
</evidence>
<gene>
    <name evidence="5" type="ORF">SAMN02745911_1790</name>
</gene>
<dbReference type="EMBL" id="FQZC01000002">
    <property type="protein sequence ID" value="SHJ13807.1"/>
    <property type="molecule type" value="Genomic_DNA"/>
</dbReference>
<protein>
    <submittedName>
        <fullName evidence="5">2-polyprenyl-6-methoxyphenol hydroxylase</fullName>
    </submittedName>
</protein>
<dbReference type="Gene3D" id="3.50.50.60">
    <property type="entry name" value="FAD/NAD(P)-binding domain"/>
    <property type="match status" value="1"/>
</dbReference>
<dbReference type="Proteomes" id="UP000184290">
    <property type="component" value="Unassembled WGS sequence"/>
</dbReference>
<dbReference type="Gene3D" id="3.40.30.120">
    <property type="match status" value="1"/>
</dbReference>
<reference evidence="5 6" key="1">
    <citation type="submission" date="2016-11" db="EMBL/GenBank/DDBJ databases">
        <authorList>
            <person name="Varghese N."/>
            <person name="Submissions S."/>
        </authorList>
    </citation>
    <scope>NUCLEOTIDE SEQUENCE [LARGE SCALE GENOMIC DNA]</scope>
    <source>
        <strain evidence="5 6">DSM 21988</strain>
    </source>
</reference>
<proteinExistence type="predicted"/>
<evidence type="ECO:0000313" key="5">
    <source>
        <dbReference type="EMBL" id="SHJ13807.1"/>
    </source>
</evidence>
<dbReference type="InterPro" id="IPR036188">
    <property type="entry name" value="FAD/NAD-bd_sf"/>
</dbReference>
<sequence length="535" mass="57107">MGKDVLVVGAGPVGLTIALELTRRGVPCRIVDRLAQPLPYCRAIGVTPRTLEVWDAMGLADEMIGSGLWLRGMRSVIAGGPTQDMIRPELPIPYAELGIPQYATEAILTRKLTLHGVTPERGIALTALSQDASGVTVTLSGDAGAEEAHFAYVIGCDGAHSTVRRQIGVGFTGDAFPWPFMLGDVHIAWDLPYGMALRALRLHEDGPPDMFIAIPLPEAGRYRISMPAPPTIVPPGGTDHGIQADMPGPALPDLQAIADDLLPGQPLLSDLRWSSIFRISLRLADSYRVGRVFLAGDAAHIHPPTGGQGMNTGIQDAWNLGWKLAAVLRGGVDAGLLDSYEAERRPVGAAVLERTRQASLSYGREQGKPDPYADTQIRISYKGTAFIDEDAPAAGPDEPVAGDRAPDADGLLRRGFGFPLRLFDTLRSGRPTLVAMADTAEVHAWRQTQPQHLAEQLGIVCITAGDAVPWPEGPGIVLLADAAESFISSYGRSARFWLIRPDGYIGWRGTSLDQPGLARQLSRLCSPAACGLSAS</sequence>
<comment type="cofactor">
    <cofactor evidence="1">
        <name>FAD</name>
        <dbReference type="ChEBI" id="CHEBI:57692"/>
    </cofactor>
</comment>
<keyword evidence="3" id="KW-0274">FAD</keyword>
<dbReference type="InterPro" id="IPR050641">
    <property type="entry name" value="RIFMO-like"/>
</dbReference>
<comment type="caution">
    <text evidence="5">The sequence shown here is derived from an EMBL/GenBank/DDBJ whole genome shotgun (WGS) entry which is preliminary data.</text>
</comment>
<evidence type="ECO:0000256" key="3">
    <source>
        <dbReference type="ARBA" id="ARBA00022827"/>
    </source>
</evidence>
<evidence type="ECO:0000259" key="4">
    <source>
        <dbReference type="Pfam" id="PF01494"/>
    </source>
</evidence>
<dbReference type="Pfam" id="PF21274">
    <property type="entry name" value="Rng_hyd_C"/>
    <property type="match status" value="1"/>
</dbReference>
<dbReference type="PANTHER" id="PTHR43004">
    <property type="entry name" value="TRK SYSTEM POTASSIUM UPTAKE PROTEIN"/>
    <property type="match status" value="1"/>
</dbReference>
<keyword evidence="6" id="KW-1185">Reference proteome</keyword>
<dbReference type="RefSeq" id="WP_060604394.1">
    <property type="nucleotide sequence ID" value="NZ_FQZC01000002.1"/>
</dbReference>
<dbReference type="PANTHER" id="PTHR43004:SF19">
    <property type="entry name" value="BINDING MONOOXYGENASE, PUTATIVE (JCVI)-RELATED"/>
    <property type="match status" value="1"/>
</dbReference>
<organism evidence="5 6">
    <name type="scientific">Aureimonas altamirensis DSM 21988</name>
    <dbReference type="NCBI Taxonomy" id="1121026"/>
    <lineage>
        <taxon>Bacteria</taxon>
        <taxon>Pseudomonadati</taxon>
        <taxon>Pseudomonadota</taxon>
        <taxon>Alphaproteobacteria</taxon>
        <taxon>Hyphomicrobiales</taxon>
        <taxon>Aurantimonadaceae</taxon>
        <taxon>Aureimonas</taxon>
    </lineage>
</organism>
<feature type="domain" description="FAD-binding" evidence="4">
    <location>
        <begin position="4"/>
        <end position="355"/>
    </location>
</feature>
<evidence type="ECO:0000256" key="1">
    <source>
        <dbReference type="ARBA" id="ARBA00001974"/>
    </source>
</evidence>
<dbReference type="SUPFAM" id="SSF51905">
    <property type="entry name" value="FAD/NAD(P)-binding domain"/>
    <property type="match status" value="1"/>
</dbReference>
<dbReference type="Gene3D" id="3.30.70.2450">
    <property type="match status" value="1"/>
</dbReference>